<comment type="pathway">
    <text evidence="3 18">Amino-acid biosynthesis; L-methionine biosynthesis via de novo pathway; L-homoserine from L-aspartate: step 3/3.</text>
</comment>
<dbReference type="FunFam" id="3.40.50.720:FF:000062">
    <property type="entry name" value="Homoserine dehydrogenase"/>
    <property type="match status" value="1"/>
</dbReference>
<evidence type="ECO:0000256" key="14">
    <source>
        <dbReference type="ARBA" id="ARBA00023167"/>
    </source>
</evidence>
<dbReference type="RefSeq" id="WP_089970598.1">
    <property type="nucleotide sequence ID" value="NZ_FNJM01000008.1"/>
</dbReference>
<keyword evidence="13" id="KW-0915">Sodium</keyword>
<evidence type="ECO:0000256" key="7">
    <source>
        <dbReference type="ARBA" id="ARBA00022605"/>
    </source>
</evidence>
<feature type="binding site" evidence="17">
    <location>
        <position position="105"/>
    </location>
    <ligand>
        <name>NADPH</name>
        <dbReference type="ChEBI" id="CHEBI:57783"/>
    </ligand>
</feature>
<dbReference type="GO" id="GO:0009086">
    <property type="term" value="P:methionine biosynthetic process"/>
    <property type="evidence" value="ECO:0007669"/>
    <property type="project" value="UniProtKB-KW"/>
</dbReference>
<comment type="catalytic activity">
    <reaction evidence="15">
        <text>L-homoserine + NADP(+) = L-aspartate 4-semialdehyde + NADPH + H(+)</text>
        <dbReference type="Rhea" id="RHEA:15761"/>
        <dbReference type="ChEBI" id="CHEBI:15378"/>
        <dbReference type="ChEBI" id="CHEBI:57476"/>
        <dbReference type="ChEBI" id="CHEBI:57783"/>
        <dbReference type="ChEBI" id="CHEBI:58349"/>
        <dbReference type="ChEBI" id="CHEBI:537519"/>
        <dbReference type="EC" id="1.1.1.3"/>
    </reaction>
    <physiologicalReaction direction="right-to-left" evidence="15">
        <dbReference type="Rhea" id="RHEA:15763"/>
    </physiologicalReaction>
</comment>
<dbReference type="PROSITE" id="PS51671">
    <property type="entry name" value="ACT"/>
    <property type="match status" value="1"/>
</dbReference>
<comment type="pathway">
    <text evidence="2 18">Amino-acid biosynthesis; L-threonine biosynthesis; L-threonine from L-aspartate: step 3/5.</text>
</comment>
<comment type="similarity">
    <text evidence="4 19">Belongs to the homoserine dehydrogenase family.</text>
</comment>
<feature type="active site" description="Proton donor" evidence="16">
    <location>
        <position position="205"/>
    </location>
</feature>
<dbReference type="PIRSF" id="PIRSF000098">
    <property type="entry name" value="Homoser_dehydrog"/>
    <property type="match status" value="1"/>
</dbReference>
<dbReference type="GO" id="GO:0009088">
    <property type="term" value="P:threonine biosynthetic process"/>
    <property type="evidence" value="ECO:0007669"/>
    <property type="project" value="UniProtKB-UniPathway"/>
</dbReference>
<dbReference type="PROSITE" id="PS01042">
    <property type="entry name" value="HOMOSER_DHGENASE"/>
    <property type="match status" value="1"/>
</dbReference>
<dbReference type="GO" id="GO:0004412">
    <property type="term" value="F:homoserine dehydrogenase activity"/>
    <property type="evidence" value="ECO:0007669"/>
    <property type="project" value="UniProtKB-EC"/>
</dbReference>
<evidence type="ECO:0000313" key="22">
    <source>
        <dbReference type="EMBL" id="SDP57445.1"/>
    </source>
</evidence>
<reference evidence="22 23" key="1">
    <citation type="submission" date="2016-10" db="EMBL/GenBank/DDBJ databases">
        <authorList>
            <person name="de Groot N.N."/>
        </authorList>
    </citation>
    <scope>NUCLEOTIDE SEQUENCE [LARGE SCALE GENOMIC DNA]</scope>
    <source>
        <strain evidence="22 23">DSM 12272</strain>
    </source>
</reference>
<dbReference type="InterPro" id="IPR045865">
    <property type="entry name" value="ACT-like_dom_sf"/>
</dbReference>
<evidence type="ECO:0000259" key="20">
    <source>
        <dbReference type="PROSITE" id="PS51671"/>
    </source>
</evidence>
<protein>
    <recommendedName>
        <fullName evidence="6 18">Homoserine dehydrogenase</fullName>
        <ecNumber evidence="5 18">1.1.1.3</ecNumber>
    </recommendedName>
</protein>
<dbReference type="Gene3D" id="3.40.50.720">
    <property type="entry name" value="NAD(P)-binding Rossmann-like Domain"/>
    <property type="match status" value="1"/>
</dbReference>
<dbReference type="EMBL" id="JACKWY010000004">
    <property type="protein sequence ID" value="MBB6714642.1"/>
    <property type="molecule type" value="Genomic_DNA"/>
</dbReference>
<dbReference type="InterPro" id="IPR019811">
    <property type="entry name" value="HDH_CS"/>
</dbReference>
<feature type="binding site" evidence="17">
    <location>
        <position position="190"/>
    </location>
    <ligand>
        <name>L-homoserine</name>
        <dbReference type="ChEBI" id="CHEBI:57476"/>
    </ligand>
</feature>
<evidence type="ECO:0000256" key="8">
    <source>
        <dbReference type="ARBA" id="ARBA00022697"/>
    </source>
</evidence>
<dbReference type="Proteomes" id="UP000198597">
    <property type="component" value="Unassembled WGS sequence"/>
</dbReference>
<keyword evidence="8 18" id="KW-0791">Threonine biosynthesis</keyword>
<evidence type="ECO:0000256" key="17">
    <source>
        <dbReference type="PIRSR" id="PIRSR000098-2"/>
    </source>
</evidence>
<evidence type="ECO:0000256" key="6">
    <source>
        <dbReference type="ARBA" id="ARBA00013376"/>
    </source>
</evidence>
<keyword evidence="10 17" id="KW-0521">NADP</keyword>
<feature type="binding site" evidence="17">
    <location>
        <begin position="9"/>
        <end position="16"/>
    </location>
    <ligand>
        <name>NADP(+)</name>
        <dbReference type="ChEBI" id="CHEBI:58349"/>
    </ligand>
</feature>
<keyword evidence="7 18" id="KW-0028">Amino-acid biosynthesis</keyword>
<dbReference type="Gene3D" id="3.30.360.10">
    <property type="entry name" value="Dihydrodipicolinate Reductase, domain 2"/>
    <property type="match status" value="1"/>
</dbReference>
<feature type="domain" description="ACT" evidence="20">
    <location>
        <begin position="351"/>
        <end position="428"/>
    </location>
</feature>
<dbReference type="GO" id="GO:0050661">
    <property type="term" value="F:NADP binding"/>
    <property type="evidence" value="ECO:0007669"/>
    <property type="project" value="InterPro"/>
</dbReference>
<dbReference type="PANTHER" id="PTHR43331:SF1">
    <property type="entry name" value="HOMOSERINE DEHYDROGENASE"/>
    <property type="match status" value="1"/>
</dbReference>
<dbReference type="InterPro" id="IPR005106">
    <property type="entry name" value="Asp/hSer_DH_NAD-bd"/>
</dbReference>
<gene>
    <name evidence="21" type="ORF">H7E68_07845</name>
    <name evidence="22" type="ORF">SAMN04488529_10852</name>
</gene>
<organism evidence="22 23">
    <name type="scientific">Clostridium gasigenes</name>
    <dbReference type="NCBI Taxonomy" id="94869"/>
    <lineage>
        <taxon>Bacteria</taxon>
        <taxon>Bacillati</taxon>
        <taxon>Bacillota</taxon>
        <taxon>Clostridia</taxon>
        <taxon>Eubacteriales</taxon>
        <taxon>Clostridiaceae</taxon>
        <taxon>Clostridium</taxon>
    </lineage>
</organism>
<keyword evidence="23" id="KW-1185">Reference proteome</keyword>
<keyword evidence="9" id="KW-0479">Metal-binding</keyword>
<keyword evidence="11 18" id="KW-0560">Oxidoreductase</keyword>
<accession>A0A1H0TUM8</accession>
<evidence type="ECO:0000256" key="9">
    <source>
        <dbReference type="ARBA" id="ARBA00022723"/>
    </source>
</evidence>
<dbReference type="InterPro" id="IPR001342">
    <property type="entry name" value="HDH_cat"/>
</dbReference>
<evidence type="ECO:0000256" key="4">
    <source>
        <dbReference type="ARBA" id="ARBA00006753"/>
    </source>
</evidence>
<dbReference type="Pfam" id="PF00742">
    <property type="entry name" value="Homoserine_dh"/>
    <property type="match status" value="1"/>
</dbReference>
<dbReference type="UniPathway" id="UPA00050">
    <property type="reaction ID" value="UER00063"/>
</dbReference>
<dbReference type="SUPFAM" id="SSF55347">
    <property type="entry name" value="Glyceraldehyde-3-phosphate dehydrogenase-like, C-terminal domain"/>
    <property type="match status" value="1"/>
</dbReference>
<evidence type="ECO:0000256" key="16">
    <source>
        <dbReference type="PIRSR" id="PIRSR000098-1"/>
    </source>
</evidence>
<evidence type="ECO:0000313" key="23">
    <source>
        <dbReference type="Proteomes" id="UP000198597"/>
    </source>
</evidence>
<dbReference type="Gene3D" id="3.30.70.260">
    <property type="match status" value="1"/>
</dbReference>
<name>A0A1H0TUM8_9CLOT</name>
<evidence type="ECO:0000256" key="12">
    <source>
        <dbReference type="ARBA" id="ARBA00023027"/>
    </source>
</evidence>
<evidence type="ECO:0000313" key="21">
    <source>
        <dbReference type="EMBL" id="MBB6714642.1"/>
    </source>
</evidence>
<keyword evidence="12" id="KW-0520">NAD</keyword>
<dbReference type="OrthoDB" id="9808167at2"/>
<dbReference type="EC" id="1.1.1.3" evidence="5 18"/>
<proteinExistence type="inferred from homology"/>
<dbReference type="InterPro" id="IPR036291">
    <property type="entry name" value="NAD(P)-bd_dom_sf"/>
</dbReference>
<dbReference type="NCBIfam" id="NF004976">
    <property type="entry name" value="PRK06349.1"/>
    <property type="match status" value="1"/>
</dbReference>
<dbReference type="AlphaFoldDB" id="A0A1H0TUM8"/>
<dbReference type="InterPro" id="IPR016204">
    <property type="entry name" value="HDH"/>
</dbReference>
<reference evidence="21 24" key="2">
    <citation type="submission" date="2020-08" db="EMBL/GenBank/DDBJ databases">
        <title>Clostridia isolated from Swiss meat.</title>
        <authorList>
            <person name="Wambui J."/>
            <person name="Stevens M.J.A."/>
            <person name="Stephan R."/>
        </authorList>
    </citation>
    <scope>NUCLEOTIDE SEQUENCE [LARGE SCALE GENOMIC DNA]</scope>
    <source>
        <strain evidence="21 24">CM001</strain>
    </source>
</reference>
<dbReference type="SUPFAM" id="SSF55021">
    <property type="entry name" value="ACT-like"/>
    <property type="match status" value="1"/>
</dbReference>
<evidence type="ECO:0000313" key="24">
    <source>
        <dbReference type="Proteomes" id="UP000585258"/>
    </source>
</evidence>
<comment type="cofactor">
    <cofactor evidence="1">
        <name>a metal cation</name>
        <dbReference type="ChEBI" id="CHEBI:25213"/>
    </cofactor>
</comment>
<evidence type="ECO:0000256" key="15">
    <source>
        <dbReference type="ARBA" id="ARBA00048841"/>
    </source>
</evidence>
<dbReference type="InterPro" id="IPR002912">
    <property type="entry name" value="ACT_dom"/>
</dbReference>
<evidence type="ECO:0000256" key="1">
    <source>
        <dbReference type="ARBA" id="ARBA00001920"/>
    </source>
</evidence>
<dbReference type="CDD" id="cd04881">
    <property type="entry name" value="ACT_HSDH-Hom"/>
    <property type="match status" value="1"/>
</dbReference>
<dbReference type="Proteomes" id="UP000585258">
    <property type="component" value="Unassembled WGS sequence"/>
</dbReference>
<dbReference type="UniPathway" id="UPA00051">
    <property type="reaction ID" value="UER00465"/>
</dbReference>
<evidence type="ECO:0000256" key="10">
    <source>
        <dbReference type="ARBA" id="ARBA00022857"/>
    </source>
</evidence>
<dbReference type="GO" id="GO:0046872">
    <property type="term" value="F:metal ion binding"/>
    <property type="evidence" value="ECO:0007669"/>
    <property type="project" value="UniProtKB-KW"/>
</dbReference>
<dbReference type="EMBL" id="FNJM01000008">
    <property type="protein sequence ID" value="SDP57445.1"/>
    <property type="molecule type" value="Genomic_DNA"/>
</dbReference>
<evidence type="ECO:0000256" key="11">
    <source>
        <dbReference type="ARBA" id="ARBA00023002"/>
    </source>
</evidence>
<evidence type="ECO:0000256" key="19">
    <source>
        <dbReference type="RuleBase" id="RU004171"/>
    </source>
</evidence>
<evidence type="ECO:0000256" key="3">
    <source>
        <dbReference type="ARBA" id="ARBA00005062"/>
    </source>
</evidence>
<dbReference type="STRING" id="94869.SAMN04488529_10852"/>
<dbReference type="FunFam" id="3.30.360.10:FF:000005">
    <property type="entry name" value="Homoserine dehydrogenase"/>
    <property type="match status" value="1"/>
</dbReference>
<dbReference type="Pfam" id="PF03447">
    <property type="entry name" value="NAD_binding_3"/>
    <property type="match status" value="1"/>
</dbReference>
<evidence type="ECO:0000256" key="13">
    <source>
        <dbReference type="ARBA" id="ARBA00023053"/>
    </source>
</evidence>
<evidence type="ECO:0000256" key="2">
    <source>
        <dbReference type="ARBA" id="ARBA00005056"/>
    </source>
</evidence>
<evidence type="ECO:0000256" key="18">
    <source>
        <dbReference type="RuleBase" id="RU000579"/>
    </source>
</evidence>
<dbReference type="SUPFAM" id="SSF51735">
    <property type="entry name" value="NAD(P)-binding Rossmann-fold domains"/>
    <property type="match status" value="1"/>
</dbReference>
<dbReference type="Pfam" id="PF01842">
    <property type="entry name" value="ACT"/>
    <property type="match status" value="1"/>
</dbReference>
<evidence type="ECO:0000256" key="5">
    <source>
        <dbReference type="ARBA" id="ARBA00013213"/>
    </source>
</evidence>
<sequence length="434" mass="48233">MKKVKIALLGLGNVGCGVWKILNSNKEEIQKRSGYEIEVAKILVRETKKDRGVIVPEEILTTDFNEILNDKDIKIVIEVMGGIEPAREYMLKAMDKKKHIVTANKMLLATGGDEIFEKADSMGVMFHYEASVAGGIPIINGINESLTANKVEQLYGIVNGTTNYILSKMETEGLSFKAALDEATEKGYAEADPISDIEGFDAQYKLAILSSLAFGTKIDVENVYREGITNIKSIDMDYAKEFKMVIKLLAIVKDVNGKLELRVHPTMIPKNHPLANVYDSFNAIFIKGNAVGDLMFYGRGAGDLPTGSAVVSDLISILRSNIDLENINPVVKNNLWDKKIRDIRSVESKYYIRTTVEDKPGVLGEITTILGDCGISLRSVIQRGVESPQHDKVTLVLVTHYTKEAKVIEAIDEIYELKTVKKIDNIIRIEDFKN</sequence>
<dbReference type="PANTHER" id="PTHR43331">
    <property type="entry name" value="HOMOSERINE DEHYDROGENASE"/>
    <property type="match status" value="1"/>
</dbReference>
<keyword evidence="14 18" id="KW-0486">Methionine biosynthesis</keyword>